<dbReference type="Pfam" id="PF24981">
    <property type="entry name" value="Beta-prop_ATRN-LZTR1"/>
    <property type="match status" value="1"/>
</dbReference>
<dbReference type="InterPro" id="IPR036397">
    <property type="entry name" value="RNaseH_sf"/>
</dbReference>
<dbReference type="Proteomes" id="UP000762676">
    <property type="component" value="Unassembled WGS sequence"/>
</dbReference>
<keyword evidence="1" id="KW-0880">Kelch repeat</keyword>
<dbReference type="Gene3D" id="2.60.120.290">
    <property type="entry name" value="Spermadhesin, CUB domain"/>
    <property type="match status" value="1"/>
</dbReference>
<reference evidence="10 11" key="1">
    <citation type="journal article" date="2021" name="Elife">
        <title>Chloroplast acquisition without the gene transfer in kleptoplastic sea slugs, Plakobranchus ocellatus.</title>
        <authorList>
            <person name="Maeda T."/>
            <person name="Takahashi S."/>
            <person name="Yoshida T."/>
            <person name="Shimamura S."/>
            <person name="Takaki Y."/>
            <person name="Nagai Y."/>
            <person name="Toyoda A."/>
            <person name="Suzuki Y."/>
            <person name="Arimoto A."/>
            <person name="Ishii H."/>
            <person name="Satoh N."/>
            <person name="Nishiyama T."/>
            <person name="Hasebe M."/>
            <person name="Maruyama T."/>
            <person name="Minagawa J."/>
            <person name="Obokata J."/>
            <person name="Shigenobu S."/>
        </authorList>
    </citation>
    <scope>NUCLEOTIDE SEQUENCE [LARGE SCALE GENOMIC DNA]</scope>
</reference>
<keyword evidence="11" id="KW-1185">Reference proteome</keyword>
<dbReference type="PROSITE" id="PS01180">
    <property type="entry name" value="CUB"/>
    <property type="match status" value="1"/>
</dbReference>
<evidence type="ECO:0000256" key="3">
    <source>
        <dbReference type="ARBA" id="ARBA00023157"/>
    </source>
</evidence>
<gene>
    <name evidence="10" type="ORF">ElyMa_001519900</name>
</gene>
<dbReference type="PROSITE" id="PS50026">
    <property type="entry name" value="EGF_3"/>
    <property type="match status" value="1"/>
</dbReference>
<dbReference type="SUPFAM" id="SSF117281">
    <property type="entry name" value="Kelch motif"/>
    <property type="match status" value="1"/>
</dbReference>
<dbReference type="SMART" id="SM00042">
    <property type="entry name" value="CUB"/>
    <property type="match status" value="1"/>
</dbReference>
<feature type="compositionally biased region" description="Polar residues" evidence="6">
    <location>
        <begin position="702"/>
        <end position="715"/>
    </location>
</feature>
<feature type="transmembrane region" description="Helical" evidence="7">
    <location>
        <begin position="20"/>
        <end position="44"/>
    </location>
</feature>
<organism evidence="10 11">
    <name type="scientific">Elysia marginata</name>
    <dbReference type="NCBI Taxonomy" id="1093978"/>
    <lineage>
        <taxon>Eukaryota</taxon>
        <taxon>Metazoa</taxon>
        <taxon>Spiralia</taxon>
        <taxon>Lophotrochozoa</taxon>
        <taxon>Mollusca</taxon>
        <taxon>Gastropoda</taxon>
        <taxon>Heterobranchia</taxon>
        <taxon>Euthyneura</taxon>
        <taxon>Panpulmonata</taxon>
        <taxon>Sacoglossa</taxon>
        <taxon>Placobranchoidea</taxon>
        <taxon>Plakobranchidae</taxon>
        <taxon>Elysia</taxon>
    </lineage>
</organism>
<dbReference type="InterPro" id="IPR051568">
    <property type="entry name" value="LZTR1/Attractin"/>
</dbReference>
<evidence type="ECO:0000313" key="11">
    <source>
        <dbReference type="Proteomes" id="UP000762676"/>
    </source>
</evidence>
<feature type="disulfide bond" evidence="5">
    <location>
        <begin position="258"/>
        <end position="267"/>
    </location>
</feature>
<keyword evidence="5" id="KW-0245">EGF-like domain</keyword>
<keyword evidence="7" id="KW-0812">Transmembrane</keyword>
<feature type="domain" description="CUB" evidence="8">
    <location>
        <begin position="123"/>
        <end position="239"/>
    </location>
</feature>
<evidence type="ECO:0000256" key="6">
    <source>
        <dbReference type="SAM" id="MobiDB-lite"/>
    </source>
</evidence>
<comment type="caution">
    <text evidence="10">The sequence shown here is derived from an EMBL/GenBank/DDBJ whole genome shotgun (WGS) entry which is preliminary data.</text>
</comment>
<accession>A0AAV4J942</accession>
<feature type="region of interest" description="Disordered" evidence="6">
    <location>
        <begin position="899"/>
        <end position="920"/>
    </location>
</feature>
<keyword evidence="7" id="KW-1133">Transmembrane helix</keyword>
<dbReference type="AlphaFoldDB" id="A0AAV4J942"/>
<keyword evidence="3 5" id="KW-1015">Disulfide bond</keyword>
<sequence length="920" mass="101990">MRCGFFFDVMQHDLAGIEVVVEVVVVVGLPVVVVVVVLVVVVVVVVVASYLILCLHVVVAAAVVVLAVAATLEIVAAAVVVVVVVVRLVAVVVVTCHVKTSRKCTDGTCVCYPGFRGSNCNECYGRVRLQPGKSGVIYDGAADYKKDLVCSWLLDAGQDNMRVQFEFNSFSTECSWDHLYIHNGDSSFAPLAGAFSGIMGNASQKPHLKFELSGRYVFIHLYSDAAYTLPGFNISYLFDDCDLECSENGVCNNSACECQPGWSGPNCTVFNEGCLFNCTDHGICQQGKCQCDAGYRGHYCEMSNKDIYIKPVDVQGSIPNGRASAPLVYDGSGALWLFGGFQMGMEQTGVNVYKEAIRGKRPGQLTKGVILQHDNATPHTARVTQGWLEKYGWEISPHPPHSPDLAPSDYHLFGPLKRELAGKRFDDDEELVDHVRKRLQNLGGSFFREGIYSMVWRWQKCVDRRREMKERSRFIIASKTWLKAIEEQPTSNPWPRYGHTVVFHKGKFYLFGGVSKGKVKADLWSFDMATRRWTELAPGPRDLSGHTAHVVNDTMVVIFGYSSFYSYSNKVLEYIIGTGKWVIVKTTGAEVRGGYGHGSVYDADRSLIFVSGGYLSIGSTTYNLTDRLYQYDPIKREWYILSNSRGARYLHSAAMMNGLMITFGGSMHNNSQMGKQAKCSDSDFMVYDREGGKGAPPVPSISMATAGSSSAPLQTKHNKGKGVGKNSRWESDTSKRNLTPLQHPRYQTRRCSNERSEGGQDDDLKEALADLEEHFLQDQHLGEKLNGIIADIVNKGMLTVAHRDKGKKVVANYPPPANIPNPVTPKMNGELWEMLPSFARTRDLNSQKTISMVMTMMTISARMMNLLYSDKTSSPTTRYLRSLVADQLRLGSDIFADLNQREEGGNRSHHKGSSQTGQRQ</sequence>
<evidence type="ECO:0000256" key="4">
    <source>
        <dbReference type="PROSITE-ProRule" id="PRU00059"/>
    </source>
</evidence>
<protein>
    <submittedName>
        <fullName evidence="10">Attractin protein 1</fullName>
    </submittedName>
</protein>
<dbReference type="InterPro" id="IPR015915">
    <property type="entry name" value="Kelch-typ_b-propeller"/>
</dbReference>
<dbReference type="GO" id="GO:0003676">
    <property type="term" value="F:nucleic acid binding"/>
    <property type="evidence" value="ECO:0007669"/>
    <property type="project" value="InterPro"/>
</dbReference>
<keyword evidence="7" id="KW-0472">Membrane</keyword>
<dbReference type="SUPFAM" id="SSF49854">
    <property type="entry name" value="Spermadhesin, CUB domain"/>
    <property type="match status" value="1"/>
</dbReference>
<dbReference type="Gene3D" id="2.120.10.80">
    <property type="entry name" value="Kelch-type beta propeller"/>
    <property type="match status" value="2"/>
</dbReference>
<dbReference type="Gene3D" id="3.30.420.10">
    <property type="entry name" value="Ribonuclease H-like superfamily/Ribonuclease H"/>
    <property type="match status" value="1"/>
</dbReference>
<keyword evidence="2" id="KW-0677">Repeat</keyword>
<dbReference type="SMART" id="SM00181">
    <property type="entry name" value="EGF"/>
    <property type="match status" value="3"/>
</dbReference>
<dbReference type="PANTHER" id="PTHR46376">
    <property type="entry name" value="LEUCINE-ZIPPER-LIKE TRANSCRIPTIONAL REGULATOR 1"/>
    <property type="match status" value="1"/>
</dbReference>
<evidence type="ECO:0000259" key="9">
    <source>
        <dbReference type="PROSITE" id="PS50026"/>
    </source>
</evidence>
<dbReference type="Gene3D" id="2.10.25.10">
    <property type="entry name" value="Laminin"/>
    <property type="match status" value="2"/>
</dbReference>
<evidence type="ECO:0000256" key="2">
    <source>
        <dbReference type="ARBA" id="ARBA00022737"/>
    </source>
</evidence>
<feature type="transmembrane region" description="Helical" evidence="7">
    <location>
        <begin position="50"/>
        <end position="69"/>
    </location>
</feature>
<dbReference type="InterPro" id="IPR000859">
    <property type="entry name" value="CUB_dom"/>
</dbReference>
<proteinExistence type="predicted"/>
<comment type="caution">
    <text evidence="5">Lacks conserved residue(s) required for the propagation of feature annotation.</text>
</comment>
<evidence type="ECO:0000256" key="7">
    <source>
        <dbReference type="SAM" id="Phobius"/>
    </source>
</evidence>
<dbReference type="CDD" id="cd00041">
    <property type="entry name" value="CUB"/>
    <property type="match status" value="1"/>
</dbReference>
<dbReference type="EMBL" id="BMAT01002989">
    <property type="protein sequence ID" value="GFS18350.1"/>
    <property type="molecule type" value="Genomic_DNA"/>
</dbReference>
<dbReference type="Pfam" id="PF00431">
    <property type="entry name" value="CUB"/>
    <property type="match status" value="1"/>
</dbReference>
<dbReference type="Pfam" id="PF23106">
    <property type="entry name" value="EGF_Teneurin"/>
    <property type="match status" value="1"/>
</dbReference>
<feature type="domain" description="EGF-like" evidence="9">
    <location>
        <begin position="237"/>
        <end position="268"/>
    </location>
</feature>
<feature type="transmembrane region" description="Helical" evidence="7">
    <location>
        <begin position="74"/>
        <end position="94"/>
    </location>
</feature>
<dbReference type="PROSITE" id="PS01186">
    <property type="entry name" value="EGF_2"/>
    <property type="match status" value="2"/>
</dbReference>
<evidence type="ECO:0000256" key="1">
    <source>
        <dbReference type="ARBA" id="ARBA00022441"/>
    </source>
</evidence>
<dbReference type="GO" id="GO:0005794">
    <property type="term" value="C:Golgi apparatus"/>
    <property type="evidence" value="ECO:0007669"/>
    <property type="project" value="TreeGrafter"/>
</dbReference>
<evidence type="ECO:0000259" key="8">
    <source>
        <dbReference type="PROSITE" id="PS01180"/>
    </source>
</evidence>
<dbReference type="PROSITE" id="PS00022">
    <property type="entry name" value="EGF_1"/>
    <property type="match status" value="2"/>
</dbReference>
<dbReference type="InterPro" id="IPR006652">
    <property type="entry name" value="Kelch_1"/>
</dbReference>
<evidence type="ECO:0000313" key="10">
    <source>
        <dbReference type="EMBL" id="GFS18350.1"/>
    </source>
</evidence>
<dbReference type="InterPro" id="IPR000742">
    <property type="entry name" value="EGF"/>
</dbReference>
<evidence type="ECO:0000256" key="5">
    <source>
        <dbReference type="PROSITE-ProRule" id="PRU00076"/>
    </source>
</evidence>
<dbReference type="PANTHER" id="PTHR46376:SF2">
    <property type="entry name" value="DISTRACTED, ISOFORM B"/>
    <property type="match status" value="1"/>
</dbReference>
<dbReference type="InterPro" id="IPR056737">
    <property type="entry name" value="Beta-prop_ATRN-MKLN-like"/>
</dbReference>
<feature type="region of interest" description="Disordered" evidence="6">
    <location>
        <begin position="688"/>
        <end position="762"/>
    </location>
</feature>
<feature type="disulfide bond" evidence="4">
    <location>
        <begin position="123"/>
        <end position="150"/>
    </location>
</feature>
<dbReference type="SMART" id="SM00612">
    <property type="entry name" value="Kelch"/>
    <property type="match status" value="2"/>
</dbReference>
<feature type="disulfide bond" evidence="5">
    <location>
        <begin position="241"/>
        <end position="251"/>
    </location>
</feature>
<dbReference type="InterPro" id="IPR035914">
    <property type="entry name" value="Sperma_CUB_dom_sf"/>
</dbReference>
<name>A0AAV4J942_9GAST</name>